<feature type="compositionally biased region" description="Pro residues" evidence="1">
    <location>
        <begin position="1"/>
        <end position="10"/>
    </location>
</feature>
<feature type="compositionally biased region" description="Polar residues" evidence="1">
    <location>
        <begin position="47"/>
        <end position="62"/>
    </location>
</feature>
<dbReference type="eggNOG" id="ENOG502SXF9">
    <property type="taxonomic scope" value="Eukaryota"/>
</dbReference>
<organism evidence="3 4">
    <name type="scientific">Gloeophyllum trabeum (strain ATCC 11539 / FP-39264 / Madison 617)</name>
    <name type="common">Brown rot fungus</name>
    <dbReference type="NCBI Taxonomy" id="670483"/>
    <lineage>
        <taxon>Eukaryota</taxon>
        <taxon>Fungi</taxon>
        <taxon>Dikarya</taxon>
        <taxon>Basidiomycota</taxon>
        <taxon>Agaricomycotina</taxon>
        <taxon>Agaricomycetes</taxon>
        <taxon>Gloeophyllales</taxon>
        <taxon>Gloeophyllaceae</taxon>
        <taxon>Gloeophyllum</taxon>
    </lineage>
</organism>
<evidence type="ECO:0000259" key="2">
    <source>
        <dbReference type="Pfam" id="PF17667"/>
    </source>
</evidence>
<feature type="region of interest" description="Disordered" evidence="1">
    <location>
        <begin position="364"/>
        <end position="384"/>
    </location>
</feature>
<sequence>MSDTPPPTPSDAPLSPSSDHSRSPTPSPGPSVVPPGAPTTPKPRMKTANTTPYKAQWSVSGRTQHETVKRSKGFHASLYGSEAGEHLLGALKMDAFLSVCFPYTDSDDRFSNFNTTRIEELQNLLGKIEPGEMYDKERPMYKHICKALQYILNAFKSDRSLHPLAIYDTSRAYERGDSKLRRIAPDLMIQAGDETGEKEPWSHALGLIEVKPDRKEDPAWHNNPSRDMTSVQTNAWNQLQEYGAVAFQARPRCYLLGMGFYDDIARFYRWDRSAVILSEAFSYKTNCRPLVEFLYGFATYGNNTMGTDSTIKSVKPLPIPLPSLLRLYDKAIEAGIVDPKTKVKGADFSAGCFEILAPAGKTSPIPDDVSSSESSVSTGPAGETCAEPETYVSLGDPLFSARSLFGRGTKTWLAISAAASVPLPSPDKEMEQCVIIKDAWREEDRLSEKVIYERIHEKGHVFGVARCRGGFDVGDVADAEEKPCHETCASRVNPHLPKDKDEYRHRIHHRCVLESVGIPLTRFRSTRELVEAVRDAVKGLSEMSERGIIHRDISINNILISACPSAEHGAVGFVIDPEYAAFLEDEESSSILRRITGTVQFMSIQFQKLNAVVVHQAWHDLESVYWVLLYAVICHLDTNLTSQQVRQIFDAESGSGKLSWIWHNQFQGLEVTGHPPLTRCLLQLGRLVASHHSPDLPENKSKLLNHRRFLRALNRALASRSWPEHDPAAGEFKQSPEEITQINRITAKAVSSAIRSSQASGMSDAITSDASRQSASRKRKAHEGKEEAQPQPSSSGTKRLRSEP</sequence>
<dbReference type="Gene3D" id="1.10.510.10">
    <property type="entry name" value="Transferase(Phosphotransferase) domain 1"/>
    <property type="match status" value="1"/>
</dbReference>
<dbReference type="InterPro" id="IPR011009">
    <property type="entry name" value="Kinase-like_dom_sf"/>
</dbReference>
<dbReference type="PANTHER" id="PTHR38248:SF2">
    <property type="entry name" value="FUNK1 11"/>
    <property type="match status" value="1"/>
</dbReference>
<dbReference type="Proteomes" id="UP000030669">
    <property type="component" value="Unassembled WGS sequence"/>
</dbReference>
<dbReference type="Pfam" id="PF17667">
    <property type="entry name" value="Pkinase_fungal"/>
    <property type="match status" value="1"/>
</dbReference>
<feature type="region of interest" description="Disordered" evidence="1">
    <location>
        <begin position="755"/>
        <end position="804"/>
    </location>
</feature>
<dbReference type="OMA" id="MILKERT"/>
<dbReference type="GO" id="GO:0004672">
    <property type="term" value="F:protein kinase activity"/>
    <property type="evidence" value="ECO:0007669"/>
    <property type="project" value="InterPro"/>
</dbReference>
<dbReference type="OrthoDB" id="5569250at2759"/>
<dbReference type="InterPro" id="IPR040976">
    <property type="entry name" value="Pkinase_fungal"/>
</dbReference>
<feature type="compositionally biased region" description="Low complexity" evidence="1">
    <location>
        <begin position="364"/>
        <end position="377"/>
    </location>
</feature>
<dbReference type="RefSeq" id="XP_007864013.1">
    <property type="nucleotide sequence ID" value="XM_007865822.1"/>
</dbReference>
<keyword evidence="4" id="KW-1185">Reference proteome</keyword>
<dbReference type="KEGG" id="gtr:GLOTRDRAFT_137340"/>
<protein>
    <recommendedName>
        <fullName evidence="2">Fungal-type protein kinase domain-containing protein</fullName>
    </recommendedName>
</protein>
<accession>S7QBT3</accession>
<evidence type="ECO:0000313" key="3">
    <source>
        <dbReference type="EMBL" id="EPQ56807.1"/>
    </source>
</evidence>
<name>S7QBT3_GLOTA</name>
<dbReference type="PROSITE" id="PS00109">
    <property type="entry name" value="PROTEIN_KINASE_TYR"/>
    <property type="match status" value="1"/>
</dbReference>
<proteinExistence type="predicted"/>
<dbReference type="InterPro" id="IPR008266">
    <property type="entry name" value="Tyr_kinase_AS"/>
</dbReference>
<evidence type="ECO:0000256" key="1">
    <source>
        <dbReference type="SAM" id="MobiDB-lite"/>
    </source>
</evidence>
<feature type="region of interest" description="Disordered" evidence="1">
    <location>
        <begin position="1"/>
        <end position="66"/>
    </location>
</feature>
<dbReference type="EMBL" id="KB469299">
    <property type="protein sequence ID" value="EPQ56807.1"/>
    <property type="molecule type" value="Genomic_DNA"/>
</dbReference>
<dbReference type="AlphaFoldDB" id="S7QBT3"/>
<dbReference type="PANTHER" id="PTHR38248">
    <property type="entry name" value="FUNK1 6"/>
    <property type="match status" value="1"/>
</dbReference>
<feature type="compositionally biased region" description="Polar residues" evidence="1">
    <location>
        <begin position="755"/>
        <end position="774"/>
    </location>
</feature>
<feature type="compositionally biased region" description="Pro residues" evidence="1">
    <location>
        <begin position="25"/>
        <end position="41"/>
    </location>
</feature>
<reference evidence="3 4" key="1">
    <citation type="journal article" date="2012" name="Science">
        <title>The Paleozoic origin of enzymatic lignin decomposition reconstructed from 31 fungal genomes.</title>
        <authorList>
            <person name="Floudas D."/>
            <person name="Binder M."/>
            <person name="Riley R."/>
            <person name="Barry K."/>
            <person name="Blanchette R.A."/>
            <person name="Henrissat B."/>
            <person name="Martinez A.T."/>
            <person name="Otillar R."/>
            <person name="Spatafora J.W."/>
            <person name="Yadav J.S."/>
            <person name="Aerts A."/>
            <person name="Benoit I."/>
            <person name="Boyd A."/>
            <person name="Carlson A."/>
            <person name="Copeland A."/>
            <person name="Coutinho P.M."/>
            <person name="de Vries R.P."/>
            <person name="Ferreira P."/>
            <person name="Findley K."/>
            <person name="Foster B."/>
            <person name="Gaskell J."/>
            <person name="Glotzer D."/>
            <person name="Gorecki P."/>
            <person name="Heitman J."/>
            <person name="Hesse C."/>
            <person name="Hori C."/>
            <person name="Igarashi K."/>
            <person name="Jurgens J.A."/>
            <person name="Kallen N."/>
            <person name="Kersten P."/>
            <person name="Kohler A."/>
            <person name="Kuees U."/>
            <person name="Kumar T.K.A."/>
            <person name="Kuo A."/>
            <person name="LaButti K."/>
            <person name="Larrondo L.F."/>
            <person name="Lindquist E."/>
            <person name="Ling A."/>
            <person name="Lombard V."/>
            <person name="Lucas S."/>
            <person name="Lundell T."/>
            <person name="Martin R."/>
            <person name="McLaughlin D.J."/>
            <person name="Morgenstern I."/>
            <person name="Morin E."/>
            <person name="Murat C."/>
            <person name="Nagy L.G."/>
            <person name="Nolan M."/>
            <person name="Ohm R.A."/>
            <person name="Patyshakuliyeva A."/>
            <person name="Rokas A."/>
            <person name="Ruiz-Duenas F.J."/>
            <person name="Sabat G."/>
            <person name="Salamov A."/>
            <person name="Samejima M."/>
            <person name="Schmutz J."/>
            <person name="Slot J.C."/>
            <person name="St John F."/>
            <person name="Stenlid J."/>
            <person name="Sun H."/>
            <person name="Sun S."/>
            <person name="Syed K."/>
            <person name="Tsang A."/>
            <person name="Wiebenga A."/>
            <person name="Young D."/>
            <person name="Pisabarro A."/>
            <person name="Eastwood D.C."/>
            <person name="Martin F."/>
            <person name="Cullen D."/>
            <person name="Grigoriev I.V."/>
            <person name="Hibbett D.S."/>
        </authorList>
    </citation>
    <scope>NUCLEOTIDE SEQUENCE [LARGE SCALE GENOMIC DNA]</scope>
    <source>
        <strain evidence="3 4">ATCC 11539</strain>
    </source>
</reference>
<gene>
    <name evidence="3" type="ORF">GLOTRDRAFT_137340</name>
</gene>
<evidence type="ECO:0000313" key="4">
    <source>
        <dbReference type="Proteomes" id="UP000030669"/>
    </source>
</evidence>
<dbReference type="GeneID" id="19303732"/>
<dbReference type="SUPFAM" id="SSF56112">
    <property type="entry name" value="Protein kinase-like (PK-like)"/>
    <property type="match status" value="1"/>
</dbReference>
<feature type="domain" description="Fungal-type protein kinase" evidence="2">
    <location>
        <begin position="231"/>
        <end position="631"/>
    </location>
</feature>
<dbReference type="HOGENOM" id="CLU_014053_0_0_1"/>